<evidence type="ECO:0000313" key="1">
    <source>
        <dbReference type="EMBL" id="QDO94020.1"/>
    </source>
</evidence>
<gene>
    <name evidence="1" type="ORF">FNB79_08500</name>
</gene>
<evidence type="ECO:0000313" key="2">
    <source>
        <dbReference type="Proteomes" id="UP000319209"/>
    </source>
</evidence>
<reference evidence="1 2" key="1">
    <citation type="submission" date="2019-07" db="EMBL/GenBank/DDBJ databases">
        <title>Genome sequencing for Formosa sp. PS13.</title>
        <authorList>
            <person name="Park S.-J."/>
        </authorList>
    </citation>
    <scope>NUCLEOTIDE SEQUENCE [LARGE SCALE GENOMIC DNA]</scope>
    <source>
        <strain evidence="1 2">PS13</strain>
    </source>
</reference>
<accession>A0A516GRM8</accession>
<dbReference type="OrthoDB" id="747531at2"/>
<keyword evidence="2" id="KW-1185">Reference proteome</keyword>
<dbReference type="Proteomes" id="UP000319209">
    <property type="component" value="Chromosome"/>
</dbReference>
<name>A0A516GRM8_9FLAO</name>
<proteinExistence type="predicted"/>
<sequence length="157" mass="18339">MVVDADDLISNKIASFVNKQKTNAPGWYINKGYYYKEGTNYLFLNKKTFNNLCGSCLIVRTDLFLKLIVNDPWLYYYHELMELPGNIKSQAIPFSGALYSMANGENHFMSSEHAIKLMTKQKISYKQNIINLYNKFLKYIVRPLTPNFKKNFGFYKV</sequence>
<organism evidence="1 2">
    <name type="scientific">Formosa sediminum</name>
    <dbReference type="NCBI Taxonomy" id="2594004"/>
    <lineage>
        <taxon>Bacteria</taxon>
        <taxon>Pseudomonadati</taxon>
        <taxon>Bacteroidota</taxon>
        <taxon>Flavobacteriia</taxon>
        <taxon>Flavobacteriales</taxon>
        <taxon>Flavobacteriaceae</taxon>
        <taxon>Formosa</taxon>
    </lineage>
</organism>
<dbReference type="AlphaFoldDB" id="A0A516GRM8"/>
<protein>
    <submittedName>
        <fullName evidence="1">Uncharacterized protein</fullName>
    </submittedName>
</protein>
<dbReference type="KEGG" id="fop:FNB79_08500"/>
<dbReference type="EMBL" id="CP041637">
    <property type="protein sequence ID" value="QDO94020.1"/>
    <property type="molecule type" value="Genomic_DNA"/>
</dbReference>
<dbReference type="RefSeq" id="WP_143380909.1">
    <property type="nucleotide sequence ID" value="NZ_CP041637.1"/>
</dbReference>